<dbReference type="Pfam" id="PF13671">
    <property type="entry name" value="AAA_33"/>
    <property type="match status" value="1"/>
</dbReference>
<proteinExistence type="predicted"/>
<evidence type="ECO:0000313" key="2">
    <source>
        <dbReference type="Proteomes" id="UP000256220"/>
    </source>
</evidence>
<dbReference type="AlphaFoldDB" id="A0A2P2G1R5"/>
<dbReference type="EMBL" id="JFBM01000001">
    <property type="protein sequence ID" value="KFU82914.1"/>
    <property type="molecule type" value="Genomic_DNA"/>
</dbReference>
<dbReference type="RefSeq" id="WP_034304118.1">
    <property type="nucleotide sequence ID" value="NZ_JFBM01000001.1"/>
</dbReference>
<name>A0A2P2G1R5_AMYLU</name>
<evidence type="ECO:0008006" key="3">
    <source>
        <dbReference type="Google" id="ProtNLM"/>
    </source>
</evidence>
<dbReference type="InterPro" id="IPR017101">
    <property type="entry name" value="P-loop_ATP/GTP-bd_All4644_prd"/>
</dbReference>
<dbReference type="Proteomes" id="UP000256220">
    <property type="component" value="Unassembled WGS sequence"/>
</dbReference>
<protein>
    <recommendedName>
        <fullName evidence="3">ATP-binding protein</fullName>
    </recommendedName>
</protein>
<gene>
    <name evidence="1" type="ORF">BB31_00025</name>
</gene>
<sequence length="180" mass="19525">MSPTLIVTIGPCGAGKTRWRRRHAPPGAVVVSLDETRAALSPCGCSGNPAVNAAAVAAGHATTRAVLAAGGTVVWDVTSFLPRFRAELLAIAAEYRARAVGLVILPPLLRVLAQNGRRDGNRCPDCGTARRVADPVVWRMHHDITVALPRLHTEGWTELHYLTLPPYLRPHAHRRFEEAR</sequence>
<organism evidence="1 2">
    <name type="scientific">Amycolatopsis lurida NRRL 2430</name>
    <dbReference type="NCBI Taxonomy" id="1460371"/>
    <lineage>
        <taxon>Bacteria</taxon>
        <taxon>Bacillati</taxon>
        <taxon>Actinomycetota</taxon>
        <taxon>Actinomycetes</taxon>
        <taxon>Pseudonocardiales</taxon>
        <taxon>Pseudonocardiaceae</taxon>
        <taxon>Amycolatopsis</taxon>
    </lineage>
</organism>
<accession>A0A2P2G1R5</accession>
<comment type="caution">
    <text evidence="1">The sequence shown here is derived from an EMBL/GenBank/DDBJ whole genome shotgun (WGS) entry which is preliminary data.</text>
</comment>
<dbReference type="SUPFAM" id="SSF52540">
    <property type="entry name" value="P-loop containing nucleoside triphosphate hydrolases"/>
    <property type="match status" value="1"/>
</dbReference>
<dbReference type="Gene3D" id="3.40.50.300">
    <property type="entry name" value="P-loop containing nucleotide triphosphate hydrolases"/>
    <property type="match status" value="1"/>
</dbReference>
<dbReference type="PIRSF" id="PIRSF037081">
    <property type="entry name" value="P-loop_All4644_prd"/>
    <property type="match status" value="1"/>
</dbReference>
<dbReference type="InterPro" id="IPR027417">
    <property type="entry name" value="P-loop_NTPase"/>
</dbReference>
<keyword evidence="2" id="KW-1185">Reference proteome</keyword>
<evidence type="ECO:0000313" key="1">
    <source>
        <dbReference type="EMBL" id="KFU82914.1"/>
    </source>
</evidence>
<reference evidence="1 2" key="1">
    <citation type="journal article" date="2014" name="Genome Announc.">
        <title>Draft Genome Sequence of Amycolatopsis lurida NRRL 2430, Producer of the Glycopeptide Family Antibiotic Ristocetin.</title>
        <authorList>
            <person name="Kwun M.J."/>
            <person name="Hong H.J."/>
        </authorList>
    </citation>
    <scope>NUCLEOTIDE SEQUENCE [LARGE SCALE GENOMIC DNA]</scope>
    <source>
        <strain evidence="1 2">NRRL 2430</strain>
    </source>
</reference>